<dbReference type="AlphaFoldDB" id="A0A9D1YB74"/>
<dbReference type="EMBL" id="DXDX01000082">
    <property type="protein sequence ID" value="HIY21176.1"/>
    <property type="molecule type" value="Genomic_DNA"/>
</dbReference>
<name>A0A9D1YB74_9FIRM</name>
<protein>
    <submittedName>
        <fullName evidence="1">Transcription factor</fullName>
    </submittedName>
</protein>
<comment type="caution">
    <text evidence="1">The sequence shown here is derived from an EMBL/GenBank/DDBJ whole genome shotgun (WGS) entry which is preliminary data.</text>
</comment>
<evidence type="ECO:0000313" key="2">
    <source>
        <dbReference type="Proteomes" id="UP000823868"/>
    </source>
</evidence>
<sequence>MKYLTPKMPITEIERQRAEEAEEQNIDLYEAIAGLFEEVMGLTEKVSSLESKIKQIEGGQAK</sequence>
<evidence type="ECO:0000313" key="1">
    <source>
        <dbReference type="EMBL" id="HIY21176.1"/>
    </source>
</evidence>
<reference evidence="1" key="2">
    <citation type="submission" date="2021-04" db="EMBL/GenBank/DDBJ databases">
        <authorList>
            <person name="Gilroy R."/>
        </authorList>
    </citation>
    <scope>NUCLEOTIDE SEQUENCE</scope>
    <source>
        <strain evidence="1">ChiBcec16_6824</strain>
    </source>
</reference>
<gene>
    <name evidence="1" type="ORF">H9841_04635</name>
</gene>
<reference evidence="1" key="1">
    <citation type="journal article" date="2021" name="PeerJ">
        <title>Extensive microbial diversity within the chicken gut microbiome revealed by metagenomics and culture.</title>
        <authorList>
            <person name="Gilroy R."/>
            <person name="Ravi A."/>
            <person name="Getino M."/>
            <person name="Pursley I."/>
            <person name="Horton D.L."/>
            <person name="Alikhan N.F."/>
            <person name="Baker D."/>
            <person name="Gharbi K."/>
            <person name="Hall N."/>
            <person name="Watson M."/>
            <person name="Adriaenssens E.M."/>
            <person name="Foster-Nyarko E."/>
            <person name="Jarju S."/>
            <person name="Secka A."/>
            <person name="Antonio M."/>
            <person name="Oren A."/>
            <person name="Chaudhuri R.R."/>
            <person name="La Ragione R."/>
            <person name="Hildebrand F."/>
            <person name="Pallen M.J."/>
        </authorList>
    </citation>
    <scope>NUCLEOTIDE SEQUENCE</scope>
    <source>
        <strain evidence="1">ChiBcec16_6824</strain>
    </source>
</reference>
<dbReference type="Proteomes" id="UP000823868">
    <property type="component" value="Unassembled WGS sequence"/>
</dbReference>
<organism evidence="1 2">
    <name type="scientific">Candidatus Flavonifractor merdigallinarum</name>
    <dbReference type="NCBI Taxonomy" id="2838589"/>
    <lineage>
        <taxon>Bacteria</taxon>
        <taxon>Bacillati</taxon>
        <taxon>Bacillota</taxon>
        <taxon>Clostridia</taxon>
        <taxon>Eubacteriales</taxon>
        <taxon>Oscillospiraceae</taxon>
        <taxon>Flavonifractor</taxon>
    </lineage>
</organism>
<proteinExistence type="predicted"/>
<accession>A0A9D1YB74</accession>